<dbReference type="AlphaFoldDB" id="A0A0G2E2X8"/>
<gene>
    <name evidence="4" type="ORF">UCRPC4_g05651</name>
</gene>
<sequence>MDAESTSAPMESAPQMPPPVTLSPIKPDAVLLDHFRRRVWPQLAQLDSVSGTSDRSSYPSEDIIERTASVFRPCYHALMAVAATCLAHQNGVQRLDALQHYQQVPIALQMEIRSAEDVSSDGAFLTHYLLLVYEIVSAEMGGANLWSQHLNQLNKFTLLRQDTLGGERFPFITWWTFQIDLYALLSGSGPGDYVENMLKNDIVPLPSYHLAPLGPDGMSLIYPEEADTLPLLLQLNYEVVMLAARLGLLAKELRIGTSITTFAGPSALRVDTCIRNRRIFEIQEALRRMWTAPNILHIQQSADLLPPRPKRLLEHANALFRACIIYSHTSMWPGQRIDTGQQYDTEIAISVQEILQIAEAIVSSGRLELRFIIFPLFMAGIATGSGPEKMMALDLMMTMEKESIGTNTTATRQLLQTIYERQNQRFMSVGHSLDVCWKDVMLENDVQLFNFGL</sequence>
<keyword evidence="5" id="KW-1185">Reference proteome</keyword>
<reference evidence="4 5" key="1">
    <citation type="submission" date="2015-05" db="EMBL/GenBank/DDBJ databases">
        <title>Distinctive expansion of gene families associated with plant cell wall degradation and secondary metabolism in the genomes of grapevine trunk pathogens.</title>
        <authorList>
            <person name="Lawrence D.P."/>
            <person name="Travadon R."/>
            <person name="Rolshausen P.E."/>
            <person name="Baumgartner K."/>
        </authorList>
    </citation>
    <scope>NUCLEOTIDE SEQUENCE [LARGE SCALE GENOMIC DNA]</scope>
    <source>
        <strain evidence="4">UCRPC4</strain>
    </source>
</reference>
<dbReference type="Pfam" id="PF11951">
    <property type="entry name" value="Fungal_trans_2"/>
    <property type="match status" value="1"/>
</dbReference>
<comment type="subcellular location">
    <subcellularLocation>
        <location evidence="1">Nucleus</location>
    </subcellularLocation>
</comment>
<dbReference type="GO" id="GO:0005634">
    <property type="term" value="C:nucleus"/>
    <property type="evidence" value="ECO:0007669"/>
    <property type="project" value="UniProtKB-SubCell"/>
</dbReference>
<dbReference type="InterPro" id="IPR021858">
    <property type="entry name" value="Fun_TF"/>
</dbReference>
<evidence type="ECO:0000313" key="5">
    <source>
        <dbReference type="Proteomes" id="UP000053317"/>
    </source>
</evidence>
<dbReference type="GO" id="GO:0003700">
    <property type="term" value="F:DNA-binding transcription factor activity"/>
    <property type="evidence" value="ECO:0007669"/>
    <property type="project" value="TreeGrafter"/>
</dbReference>
<protein>
    <submittedName>
        <fullName evidence="4">Uncharacterized protein</fullName>
    </submittedName>
</protein>
<dbReference type="GO" id="GO:0045944">
    <property type="term" value="P:positive regulation of transcription by RNA polymerase II"/>
    <property type="evidence" value="ECO:0007669"/>
    <property type="project" value="TreeGrafter"/>
</dbReference>
<accession>A0A0G2E2X8</accession>
<dbReference type="OrthoDB" id="3598904at2759"/>
<dbReference type="EMBL" id="LCWF01000147">
    <property type="protein sequence ID" value="KKY17407.1"/>
    <property type="molecule type" value="Genomic_DNA"/>
</dbReference>
<dbReference type="PANTHER" id="PTHR37534">
    <property type="entry name" value="TRANSCRIPTIONAL ACTIVATOR PROTEIN UGA3"/>
    <property type="match status" value="1"/>
</dbReference>
<evidence type="ECO:0000313" key="4">
    <source>
        <dbReference type="EMBL" id="KKY17407.1"/>
    </source>
</evidence>
<evidence type="ECO:0000256" key="3">
    <source>
        <dbReference type="SAM" id="MobiDB-lite"/>
    </source>
</evidence>
<proteinExistence type="predicted"/>
<evidence type="ECO:0000256" key="2">
    <source>
        <dbReference type="ARBA" id="ARBA00023242"/>
    </source>
</evidence>
<dbReference type="GO" id="GO:0000976">
    <property type="term" value="F:transcription cis-regulatory region binding"/>
    <property type="evidence" value="ECO:0007669"/>
    <property type="project" value="TreeGrafter"/>
</dbReference>
<feature type="region of interest" description="Disordered" evidence="3">
    <location>
        <begin position="1"/>
        <end position="22"/>
    </location>
</feature>
<comment type="caution">
    <text evidence="4">The sequence shown here is derived from an EMBL/GenBank/DDBJ whole genome shotgun (WGS) entry which is preliminary data.</text>
</comment>
<dbReference type="Proteomes" id="UP000053317">
    <property type="component" value="Unassembled WGS sequence"/>
</dbReference>
<name>A0A0G2E2X8_PHACM</name>
<organism evidence="4 5">
    <name type="scientific">Phaeomoniella chlamydospora</name>
    <name type="common">Phaeoacremonium chlamydosporum</name>
    <dbReference type="NCBI Taxonomy" id="158046"/>
    <lineage>
        <taxon>Eukaryota</taxon>
        <taxon>Fungi</taxon>
        <taxon>Dikarya</taxon>
        <taxon>Ascomycota</taxon>
        <taxon>Pezizomycotina</taxon>
        <taxon>Eurotiomycetes</taxon>
        <taxon>Chaetothyriomycetidae</taxon>
        <taxon>Phaeomoniellales</taxon>
        <taxon>Phaeomoniellaceae</taxon>
        <taxon>Phaeomoniella</taxon>
    </lineage>
</organism>
<evidence type="ECO:0000256" key="1">
    <source>
        <dbReference type="ARBA" id="ARBA00004123"/>
    </source>
</evidence>
<reference evidence="4 5" key="2">
    <citation type="submission" date="2015-05" db="EMBL/GenBank/DDBJ databases">
        <authorList>
            <person name="Morales-Cruz A."/>
            <person name="Amrine K.C."/>
            <person name="Cantu D."/>
        </authorList>
    </citation>
    <scope>NUCLEOTIDE SEQUENCE [LARGE SCALE GENOMIC DNA]</scope>
    <source>
        <strain evidence="4">UCRPC4</strain>
    </source>
</reference>
<keyword evidence="2" id="KW-0539">Nucleus</keyword>
<dbReference type="PANTHER" id="PTHR37534:SF49">
    <property type="entry name" value="LYSINE BIOSYNTHESIS REGULATORY PROTEIN LYS14"/>
    <property type="match status" value="1"/>
</dbReference>